<evidence type="ECO:0000259" key="3">
    <source>
        <dbReference type="Pfam" id="PF00005"/>
    </source>
</evidence>
<dbReference type="InterPro" id="IPR027417">
    <property type="entry name" value="P-loop_NTPase"/>
</dbReference>
<keyword evidence="1" id="KW-0547">Nucleotide-binding</keyword>
<accession>A0ABV0NK66</accession>
<dbReference type="Pfam" id="PF00005">
    <property type="entry name" value="ABC_tran"/>
    <property type="match status" value="1"/>
</dbReference>
<keyword evidence="2" id="KW-0067">ATP-binding</keyword>
<organism evidence="4 5">
    <name type="scientific">Goodea atripinnis</name>
    <dbReference type="NCBI Taxonomy" id="208336"/>
    <lineage>
        <taxon>Eukaryota</taxon>
        <taxon>Metazoa</taxon>
        <taxon>Chordata</taxon>
        <taxon>Craniata</taxon>
        <taxon>Vertebrata</taxon>
        <taxon>Euteleostomi</taxon>
        <taxon>Actinopterygii</taxon>
        <taxon>Neopterygii</taxon>
        <taxon>Teleostei</taxon>
        <taxon>Neoteleostei</taxon>
        <taxon>Acanthomorphata</taxon>
        <taxon>Ovalentaria</taxon>
        <taxon>Atherinomorphae</taxon>
        <taxon>Cyprinodontiformes</taxon>
        <taxon>Goodeidae</taxon>
        <taxon>Goodea</taxon>
    </lineage>
</organism>
<protein>
    <recommendedName>
        <fullName evidence="3">ABC transporter domain-containing protein</fullName>
    </recommendedName>
</protein>
<proteinExistence type="predicted"/>
<dbReference type="SUPFAM" id="SSF52540">
    <property type="entry name" value="P-loop containing nucleoside triphosphate hydrolases"/>
    <property type="match status" value="1"/>
</dbReference>
<dbReference type="InterPro" id="IPR003439">
    <property type="entry name" value="ABC_transporter-like_ATP-bd"/>
</dbReference>
<sequence length="302" mass="33771">YNAVIEACSLQPDIDILPQGDQTEIGERGIILSGGQKQRISVARALYQQTHVVFLDDPFSALDIHLSDHLMQDGILKLLREEKRTVVLVTHKLQYLPQADWVTQQWLLSFKHFIDRTSPRYLSSETVAESMTDLERKNLRRAMYSREALRTEEDEEACLSLEGNDMQPHAPMLAACDVLYLLYIVGGEMAGAHSLASYPPMGMSICLEIDTSSDTSVTAYPVDKCVSVSQDCGFSHSWYLSVFSVLCCLGIVLCLATSVTVEWTGLKVAKELHHNLLNKIILAPMRYNTYSVSLNAGLPQTR</sequence>
<evidence type="ECO:0000313" key="4">
    <source>
        <dbReference type="EMBL" id="MEQ2171769.1"/>
    </source>
</evidence>
<evidence type="ECO:0000313" key="5">
    <source>
        <dbReference type="Proteomes" id="UP001476798"/>
    </source>
</evidence>
<dbReference type="EMBL" id="JAHRIO010040961">
    <property type="protein sequence ID" value="MEQ2171769.1"/>
    <property type="molecule type" value="Genomic_DNA"/>
</dbReference>
<dbReference type="PANTHER" id="PTHR24223:SF187">
    <property type="entry name" value="ATP-BINDING CASSETTE SUB-FAMILY C MEMBER 8"/>
    <property type="match status" value="1"/>
</dbReference>
<evidence type="ECO:0000256" key="1">
    <source>
        <dbReference type="ARBA" id="ARBA00022741"/>
    </source>
</evidence>
<dbReference type="Gene3D" id="3.40.50.300">
    <property type="entry name" value="P-loop containing nucleotide triphosphate hydrolases"/>
    <property type="match status" value="1"/>
</dbReference>
<keyword evidence="5" id="KW-1185">Reference proteome</keyword>
<feature type="domain" description="ABC transporter" evidence="3">
    <location>
        <begin position="22"/>
        <end position="59"/>
    </location>
</feature>
<dbReference type="Proteomes" id="UP001476798">
    <property type="component" value="Unassembled WGS sequence"/>
</dbReference>
<gene>
    <name evidence="4" type="ORF">GOODEAATRI_014123</name>
</gene>
<reference evidence="4 5" key="1">
    <citation type="submission" date="2021-06" db="EMBL/GenBank/DDBJ databases">
        <authorList>
            <person name="Palmer J.M."/>
        </authorList>
    </citation>
    <scope>NUCLEOTIDE SEQUENCE [LARGE SCALE GENOMIC DNA]</scope>
    <source>
        <strain evidence="4 5">GA_2019</strain>
        <tissue evidence="4">Muscle</tissue>
    </source>
</reference>
<comment type="caution">
    <text evidence="4">The sequence shown here is derived from an EMBL/GenBank/DDBJ whole genome shotgun (WGS) entry which is preliminary data.</text>
</comment>
<dbReference type="InterPro" id="IPR050173">
    <property type="entry name" value="ABC_transporter_C-like"/>
</dbReference>
<dbReference type="PANTHER" id="PTHR24223">
    <property type="entry name" value="ATP-BINDING CASSETTE SUB-FAMILY C"/>
    <property type="match status" value="1"/>
</dbReference>
<evidence type="ECO:0000256" key="2">
    <source>
        <dbReference type="ARBA" id="ARBA00022840"/>
    </source>
</evidence>
<name>A0ABV0NK66_9TELE</name>
<feature type="non-terminal residue" evidence="4">
    <location>
        <position position="1"/>
    </location>
</feature>